<dbReference type="NCBIfam" id="TIGR00231">
    <property type="entry name" value="small_GTP"/>
    <property type="match status" value="1"/>
</dbReference>
<dbReference type="PANTHER" id="PTHR24070">
    <property type="entry name" value="RAS, DI-RAS, AND RHEB FAMILY MEMBERS OF SMALL GTPASE SUPERFAMILY"/>
    <property type="match status" value="1"/>
</dbReference>
<dbReference type="GO" id="GO:0007165">
    <property type="term" value="P:signal transduction"/>
    <property type="evidence" value="ECO:0007669"/>
    <property type="project" value="InterPro"/>
</dbReference>
<organism evidence="3 4">
    <name type="scientific">Caenorhabditis bovis</name>
    <dbReference type="NCBI Taxonomy" id="2654633"/>
    <lineage>
        <taxon>Eukaryota</taxon>
        <taxon>Metazoa</taxon>
        <taxon>Ecdysozoa</taxon>
        <taxon>Nematoda</taxon>
        <taxon>Chromadorea</taxon>
        <taxon>Rhabditida</taxon>
        <taxon>Rhabditina</taxon>
        <taxon>Rhabditomorpha</taxon>
        <taxon>Rhabditoidea</taxon>
        <taxon>Rhabditidae</taxon>
        <taxon>Peloderinae</taxon>
        <taxon>Caenorhabditis</taxon>
    </lineage>
</organism>
<dbReference type="GO" id="GO:0016020">
    <property type="term" value="C:membrane"/>
    <property type="evidence" value="ECO:0007669"/>
    <property type="project" value="InterPro"/>
</dbReference>
<keyword evidence="4" id="KW-1185">Reference proteome</keyword>
<evidence type="ECO:0000256" key="2">
    <source>
        <dbReference type="ARBA" id="ARBA00023134"/>
    </source>
</evidence>
<gene>
    <name evidence="3" type="ORF">CBOVIS_LOCUS10760</name>
</gene>
<dbReference type="SUPFAM" id="SSF52540">
    <property type="entry name" value="P-loop containing nucleoside triphosphate hydrolases"/>
    <property type="match status" value="1"/>
</dbReference>
<proteinExistence type="predicted"/>
<dbReference type="PROSITE" id="PS51420">
    <property type="entry name" value="RHO"/>
    <property type="match status" value="1"/>
</dbReference>
<dbReference type="Gene3D" id="3.40.50.300">
    <property type="entry name" value="P-loop containing nucleotide triphosphate hydrolases"/>
    <property type="match status" value="1"/>
</dbReference>
<keyword evidence="1" id="KW-0547">Nucleotide-binding</keyword>
<dbReference type="InterPro" id="IPR005225">
    <property type="entry name" value="Small_GTP-bd"/>
</dbReference>
<dbReference type="OrthoDB" id="265044at2759"/>
<dbReference type="SMART" id="SM00173">
    <property type="entry name" value="RAS"/>
    <property type="match status" value="1"/>
</dbReference>
<name>A0A8S1FA48_9PELO</name>
<reference evidence="3 4" key="1">
    <citation type="submission" date="2020-04" db="EMBL/GenBank/DDBJ databases">
        <authorList>
            <person name="Laetsch R D."/>
            <person name="Stevens L."/>
            <person name="Kumar S."/>
            <person name="Blaxter L. M."/>
        </authorList>
    </citation>
    <scope>NUCLEOTIDE SEQUENCE [LARGE SCALE GENOMIC DNA]</scope>
</reference>
<dbReference type="InterPro" id="IPR020849">
    <property type="entry name" value="Small_GTPase_Ras-type"/>
</dbReference>
<comment type="caution">
    <text evidence="3">The sequence shown here is derived from an EMBL/GenBank/DDBJ whole genome shotgun (WGS) entry which is preliminary data.</text>
</comment>
<dbReference type="InterPro" id="IPR001806">
    <property type="entry name" value="Small_GTPase"/>
</dbReference>
<evidence type="ECO:0000313" key="4">
    <source>
        <dbReference type="Proteomes" id="UP000494206"/>
    </source>
</evidence>
<dbReference type="PROSITE" id="PS51421">
    <property type="entry name" value="RAS"/>
    <property type="match status" value="1"/>
</dbReference>
<dbReference type="GO" id="GO:0005525">
    <property type="term" value="F:GTP binding"/>
    <property type="evidence" value="ECO:0007669"/>
    <property type="project" value="UniProtKB-KW"/>
</dbReference>
<dbReference type="PROSITE" id="PS51419">
    <property type="entry name" value="RAB"/>
    <property type="match status" value="1"/>
</dbReference>
<dbReference type="Pfam" id="PF00071">
    <property type="entry name" value="Ras"/>
    <property type="match status" value="1"/>
</dbReference>
<protein>
    <submittedName>
        <fullName evidence="3">Uncharacterized protein</fullName>
    </submittedName>
</protein>
<dbReference type="EMBL" id="CADEPM010000008">
    <property type="protein sequence ID" value="CAB3409064.1"/>
    <property type="molecule type" value="Genomic_DNA"/>
</dbReference>
<dbReference type="AlphaFoldDB" id="A0A8S1FA48"/>
<dbReference type="InterPro" id="IPR027417">
    <property type="entry name" value="P-loop_NTPase"/>
</dbReference>
<dbReference type="PRINTS" id="PR00449">
    <property type="entry name" value="RASTRNSFRMNG"/>
</dbReference>
<sequence length="167" mass="18967">MNILKASMKKTEYKIVVFGDSASGKSALVKRFINNEFRQTYDPTIEDKYKTKFNFQNQPINLQIVDTSGKELMPGMLSRYIAYADAFIVCYSIGSRKSFLRAFHLFELISQKRQISEIARVLVGCKCDSEYREVYAEEGNDLSAQLQCSFAETSAAQNLNVIEVKLG</sequence>
<evidence type="ECO:0000313" key="3">
    <source>
        <dbReference type="EMBL" id="CAB3409064.1"/>
    </source>
</evidence>
<dbReference type="GO" id="GO:0003924">
    <property type="term" value="F:GTPase activity"/>
    <property type="evidence" value="ECO:0007669"/>
    <property type="project" value="InterPro"/>
</dbReference>
<accession>A0A8S1FA48</accession>
<keyword evidence="2" id="KW-0342">GTP-binding</keyword>
<evidence type="ECO:0000256" key="1">
    <source>
        <dbReference type="ARBA" id="ARBA00022741"/>
    </source>
</evidence>
<dbReference type="Proteomes" id="UP000494206">
    <property type="component" value="Unassembled WGS sequence"/>
</dbReference>
<dbReference type="SMART" id="SM00175">
    <property type="entry name" value="RAB"/>
    <property type="match status" value="1"/>
</dbReference>
<dbReference type="SMART" id="SM00174">
    <property type="entry name" value="RHO"/>
    <property type="match status" value="1"/>
</dbReference>